<dbReference type="SUPFAM" id="SSF158573">
    <property type="entry name" value="GINS helical bundle-like"/>
    <property type="match status" value="1"/>
</dbReference>
<evidence type="ECO:0000256" key="6">
    <source>
        <dbReference type="ARBA" id="ARBA00022741"/>
    </source>
</evidence>
<dbReference type="GO" id="GO:0005816">
    <property type="term" value="C:spindle pole body"/>
    <property type="evidence" value="ECO:0007669"/>
    <property type="project" value="TreeGrafter"/>
</dbReference>
<evidence type="ECO:0000313" key="18">
    <source>
        <dbReference type="Proteomes" id="UP001295794"/>
    </source>
</evidence>
<dbReference type="GO" id="GO:0004674">
    <property type="term" value="F:protein serine/threonine kinase activity"/>
    <property type="evidence" value="ECO:0007669"/>
    <property type="project" value="UniProtKB-KW"/>
</dbReference>
<keyword evidence="18" id="KW-1185">Reference proteome</keyword>
<dbReference type="Proteomes" id="UP001295794">
    <property type="component" value="Unassembled WGS sequence"/>
</dbReference>
<evidence type="ECO:0000256" key="3">
    <source>
        <dbReference type="ARBA" id="ARBA00022679"/>
    </source>
</evidence>
<dbReference type="FunFam" id="1.10.510.10:FF:000571">
    <property type="entry name" value="Maternal embryonic leucine zipper kinase"/>
    <property type="match status" value="1"/>
</dbReference>
<dbReference type="InterPro" id="IPR013150">
    <property type="entry name" value="TFIIB_cyclin"/>
</dbReference>
<evidence type="ECO:0000256" key="8">
    <source>
        <dbReference type="ARBA" id="ARBA00022840"/>
    </source>
</evidence>
<comment type="subcellular location">
    <subcellularLocation>
        <location evidence="1">Nucleus</location>
    </subcellularLocation>
</comment>
<dbReference type="GO" id="GO:0006260">
    <property type="term" value="P:DNA replication"/>
    <property type="evidence" value="ECO:0007669"/>
    <property type="project" value="UniProtKB-KW"/>
</dbReference>
<sequence length="1279" mass="141680">MEDDYFSIDAILAENQIHKSAIVQIPLWLVYAVVLSDWADMIIPPAFNGKVRNALRAEPRSVRLSSLVGSGGLWYGLGKAIMELLDKKDELSDLLTNTFNVRLVEIVDQAQHFGALAQAGGTGPAGDAAQLFREGLDGTERELFALAQEGAKRMKRWYEENDKIRCVRRHGFYQRSCGCAAKLIPGYGHMMHVWKHDSVAAMIPAPAPAHKRYPLAPTDTNAAAPQSPPLPRQNSKTTPPSPPRVIADKLGKHQFQRVGFLGEGGFARVYEVMDSQNKRFACKVVTMSSLKTKKAKTKLYAEIKIHRSLSHPNIVHFIDCFEGDDNVYMTMELCPSGSLMDLLRRRKRFTEPEARFFMVQLIGACHYMHNQSVIHRDLKLGNLFLDSHMNIKVGDFGLAALIESPGERKKTICGTPNYIAPEVLFDTASGHSFEVDTWSIGVILYTLVVGRPPFQTKDVKAIYQRIRNNDYAFPSPPPASPSVPSRNLIGDILTPDPQMRPTLLSIVAHEWFTMGPVPHYIPTSAHDSPPEWGNISKERSDYNLAKLKKYAGLDGQEEAATTNVEPKTAASTIARQEYEFQKAVQPGSPISALLSSARQPLVRGVGASPLGPSHQTRPPIPGYSSNSTNGARPAGDGLYRKLQAAGAKSPLRTATSSRRGLGNIVEEDLAGSDAAKLKEKRKGKNETELESQKARIVVQMAPSEEKVETRAKPVEQTFKASVRTVTKEQQENMAPFAVAKKPRVVSDFVAPTLPVKRDAVSPFIATFETLTTAFASYSRARSFPTQPGEDSLQDERVFIVSWVDYCNKYGMGYALTDKSVGVHFNDSTSLVLSADKMHFDYITPSPEAAGTSALAAPIAQTESFTVDSYPTSLKSKVYLLKHFEGYIMDRLYAEYPYTYSDTNKKTGMSWVIKYLRMKHVIVFLMSHGALQFNFYDHSKVVLSSNGLLVTHIDKNYEMTKWTLRQVMRYGLSGNAGLDKDKAKLLTKLIDKLKYCKEVLASIQAASGGKELKEGEDEYQLTTETVERKSSKTFANDEGDDPSRVGAASDPLLGEDLDTMVSFWDCGPGFAKESQRAASRAQNARSERSVLTAIRQIGTWCDQFSPPKTISDIAKQLYKSADDEKLLRNKPADAVICELTKASKKLLGQCCNAIQKTLDLNNGSSTSTTQAGAEALLARYRNHLDLPPNVQSICEEIIMRARKFGIAEGRTPLSIAGGAIYFTCNLTGKSIRDIAEVTKAGEHTIKLVYRLYWSYRTKLVRKEWIDEGRVDLNGLPDDST</sequence>
<keyword evidence="4" id="KW-0235">DNA replication</keyword>
<dbReference type="PROSITE" id="PS50078">
    <property type="entry name" value="POLO_BOX"/>
    <property type="match status" value="2"/>
</dbReference>
<dbReference type="EC" id="2.7.11.21" evidence="13"/>
<gene>
    <name evidence="17" type="ORF">MYCIT1_LOCUS23723</name>
</gene>
<dbReference type="GO" id="GO:0005634">
    <property type="term" value="C:nucleus"/>
    <property type="evidence" value="ECO:0007669"/>
    <property type="project" value="UniProtKB-SubCell"/>
</dbReference>
<dbReference type="Gene3D" id="1.10.510.10">
    <property type="entry name" value="Transferase(Phosphotransferase) domain 1"/>
    <property type="match status" value="1"/>
</dbReference>
<evidence type="ECO:0000256" key="1">
    <source>
        <dbReference type="ARBA" id="ARBA00004123"/>
    </source>
</evidence>
<dbReference type="CDD" id="cd11713">
    <property type="entry name" value="GINS_A_psf3"/>
    <property type="match status" value="1"/>
</dbReference>
<dbReference type="FunFam" id="3.30.200.20:FF:000042">
    <property type="entry name" value="Aurora kinase A"/>
    <property type="match status" value="1"/>
</dbReference>
<dbReference type="InterPro" id="IPR008271">
    <property type="entry name" value="Ser/Thr_kinase_AS"/>
</dbReference>
<dbReference type="Gene3D" id="1.10.472.170">
    <property type="match status" value="1"/>
</dbReference>
<evidence type="ECO:0000256" key="11">
    <source>
        <dbReference type="ARBA" id="ARBA00023242"/>
    </source>
</evidence>
<dbReference type="PROSITE" id="PS00108">
    <property type="entry name" value="PROTEIN_KINASE_ST"/>
    <property type="match status" value="1"/>
</dbReference>
<evidence type="ECO:0000256" key="13">
    <source>
        <dbReference type="RuleBase" id="RU361162"/>
    </source>
</evidence>
<comment type="similarity">
    <text evidence="13">Belongs to the protein kinase superfamily. Ser/Thr protein kinase family. CDC5/Polo subfamily.</text>
</comment>
<evidence type="ECO:0000256" key="10">
    <source>
        <dbReference type="ARBA" id="ARBA00023163"/>
    </source>
</evidence>
<dbReference type="PANTHER" id="PTHR24345:SF0">
    <property type="entry name" value="CELL CYCLE SERINE_THREONINE-PROTEIN KINASE CDC5_MSD2"/>
    <property type="match status" value="1"/>
</dbReference>
<feature type="region of interest" description="Disordered" evidence="14">
    <location>
        <begin position="1022"/>
        <end position="1047"/>
    </location>
</feature>
<protein>
    <recommendedName>
        <fullName evidence="13">Serine/threonine-protein kinase</fullName>
        <ecNumber evidence="13">2.7.11.21</ecNumber>
    </recommendedName>
</protein>
<accession>A0AAD2HH55</accession>
<dbReference type="EMBL" id="CAVNYO010000405">
    <property type="protein sequence ID" value="CAK5275752.1"/>
    <property type="molecule type" value="Genomic_DNA"/>
</dbReference>
<dbReference type="GO" id="GO:0017025">
    <property type="term" value="F:TBP-class protein binding"/>
    <property type="evidence" value="ECO:0007669"/>
    <property type="project" value="InterPro"/>
</dbReference>
<dbReference type="PROSITE" id="PS50011">
    <property type="entry name" value="PROTEIN_KINASE_DOM"/>
    <property type="match status" value="1"/>
</dbReference>
<name>A0AAD2HH55_9AGAR</name>
<keyword evidence="10" id="KW-0804">Transcription</keyword>
<keyword evidence="3 13" id="KW-0808">Transferase</keyword>
<reference evidence="17" key="1">
    <citation type="submission" date="2023-11" db="EMBL/GenBank/DDBJ databases">
        <authorList>
            <person name="De Vega J J."/>
            <person name="De Vega J J."/>
        </authorList>
    </citation>
    <scope>NUCLEOTIDE SEQUENCE</scope>
</reference>
<dbReference type="InterPro" id="IPR017441">
    <property type="entry name" value="Protein_kinase_ATP_BS"/>
</dbReference>
<feature type="region of interest" description="Disordered" evidence="14">
    <location>
        <begin position="604"/>
        <end position="664"/>
    </location>
</feature>
<feature type="domain" description="POLO box" evidence="16">
    <location>
        <begin position="798"/>
        <end position="889"/>
    </location>
</feature>
<dbReference type="InterPro" id="IPR033695">
    <property type="entry name" value="POLO_box_2"/>
</dbReference>
<dbReference type="InterPro" id="IPR036224">
    <property type="entry name" value="GINS_bundle-like_dom_sf"/>
</dbReference>
<dbReference type="Pfam" id="PF00069">
    <property type="entry name" value="Pkinase"/>
    <property type="match status" value="1"/>
</dbReference>
<dbReference type="SMART" id="SM00220">
    <property type="entry name" value="S_TKc"/>
    <property type="match status" value="1"/>
</dbReference>
<feature type="binding site" evidence="12">
    <location>
        <position position="283"/>
    </location>
    <ligand>
        <name>ATP</name>
        <dbReference type="ChEBI" id="CHEBI:30616"/>
    </ligand>
</feature>
<dbReference type="CDD" id="cd14099">
    <property type="entry name" value="STKc_PLK"/>
    <property type="match status" value="1"/>
</dbReference>
<dbReference type="InterPro" id="IPR021151">
    <property type="entry name" value="GINS_A"/>
</dbReference>
<dbReference type="PANTHER" id="PTHR24345">
    <property type="entry name" value="SERINE/THREONINE-PROTEIN KINASE PLK"/>
    <property type="match status" value="1"/>
</dbReference>
<keyword evidence="6 12" id="KW-0547">Nucleotide-binding</keyword>
<evidence type="ECO:0000256" key="9">
    <source>
        <dbReference type="ARBA" id="ARBA00023015"/>
    </source>
</evidence>
<dbReference type="GO" id="GO:0005737">
    <property type="term" value="C:cytoplasm"/>
    <property type="evidence" value="ECO:0007669"/>
    <property type="project" value="TreeGrafter"/>
</dbReference>
<keyword evidence="8 12" id="KW-0067">ATP-binding</keyword>
<dbReference type="SUPFAM" id="SSF56112">
    <property type="entry name" value="Protein kinase-like (PK-like)"/>
    <property type="match status" value="1"/>
</dbReference>
<evidence type="ECO:0000259" key="15">
    <source>
        <dbReference type="PROSITE" id="PS50011"/>
    </source>
</evidence>
<dbReference type="Pfam" id="PF00659">
    <property type="entry name" value="POLO_box"/>
    <property type="match status" value="2"/>
</dbReference>
<keyword evidence="5" id="KW-0677">Repeat</keyword>
<dbReference type="GO" id="GO:0007052">
    <property type="term" value="P:mitotic spindle organization"/>
    <property type="evidence" value="ECO:0007669"/>
    <property type="project" value="TreeGrafter"/>
</dbReference>
<dbReference type="AlphaFoldDB" id="A0AAD2HH55"/>
<dbReference type="PROSITE" id="PS00107">
    <property type="entry name" value="PROTEIN_KINASE_ATP"/>
    <property type="match status" value="1"/>
</dbReference>
<dbReference type="GO" id="GO:0000922">
    <property type="term" value="C:spindle pole"/>
    <property type="evidence" value="ECO:0007669"/>
    <property type="project" value="TreeGrafter"/>
</dbReference>
<dbReference type="GO" id="GO:0000776">
    <property type="term" value="C:kinetochore"/>
    <property type="evidence" value="ECO:0007669"/>
    <property type="project" value="TreeGrafter"/>
</dbReference>
<evidence type="ECO:0000256" key="2">
    <source>
        <dbReference type="ARBA" id="ARBA00022527"/>
    </source>
</evidence>
<evidence type="ECO:0000259" key="16">
    <source>
        <dbReference type="PROSITE" id="PS50078"/>
    </source>
</evidence>
<evidence type="ECO:0000256" key="7">
    <source>
        <dbReference type="ARBA" id="ARBA00022777"/>
    </source>
</evidence>
<dbReference type="SUPFAM" id="SSF82615">
    <property type="entry name" value="Polo-box domain"/>
    <property type="match status" value="2"/>
</dbReference>
<dbReference type="InterPro" id="IPR000959">
    <property type="entry name" value="POLO_box_dom"/>
</dbReference>
<evidence type="ECO:0000313" key="17">
    <source>
        <dbReference type="EMBL" id="CAK5275752.1"/>
    </source>
</evidence>
<dbReference type="Gene3D" id="1.10.472.10">
    <property type="entry name" value="Cyclin-like"/>
    <property type="match status" value="1"/>
</dbReference>
<feature type="domain" description="Protein kinase" evidence="15">
    <location>
        <begin position="255"/>
        <end position="512"/>
    </location>
</feature>
<dbReference type="InterPro" id="IPR036915">
    <property type="entry name" value="Cyclin-like_sf"/>
</dbReference>
<evidence type="ECO:0000256" key="4">
    <source>
        <dbReference type="ARBA" id="ARBA00022705"/>
    </source>
</evidence>
<evidence type="ECO:0000256" key="12">
    <source>
        <dbReference type="PROSITE-ProRule" id="PRU10141"/>
    </source>
</evidence>
<proteinExistence type="inferred from homology"/>
<dbReference type="InterPro" id="IPR038437">
    <property type="entry name" value="GINS_Psf3_sf"/>
</dbReference>
<keyword evidence="7 13" id="KW-0418">Kinase</keyword>
<dbReference type="Gene3D" id="3.30.1120.30">
    <property type="entry name" value="POLO box domain"/>
    <property type="match status" value="2"/>
</dbReference>
<dbReference type="Gene3D" id="3.30.200.20">
    <property type="entry name" value="Phosphorylase Kinase, domain 1"/>
    <property type="match status" value="1"/>
</dbReference>
<comment type="caution">
    <text evidence="17">The sequence shown here is derived from an EMBL/GenBank/DDBJ whole genome shotgun (WGS) entry which is preliminary data.</text>
</comment>
<dbReference type="InterPro" id="IPR000812">
    <property type="entry name" value="TFIIB"/>
</dbReference>
<dbReference type="Pfam" id="PF05916">
    <property type="entry name" value="Sld5"/>
    <property type="match status" value="1"/>
</dbReference>
<keyword evidence="11" id="KW-0539">Nucleus</keyword>
<dbReference type="PRINTS" id="PR00685">
    <property type="entry name" value="TIFACTORIIB"/>
</dbReference>
<dbReference type="Pfam" id="PF00382">
    <property type="entry name" value="TFIIB"/>
    <property type="match status" value="1"/>
</dbReference>
<dbReference type="Gene3D" id="1.20.58.2050">
    <property type="match status" value="1"/>
</dbReference>
<dbReference type="InterPro" id="IPR033701">
    <property type="entry name" value="POLO_box_1"/>
</dbReference>
<dbReference type="CDD" id="cd13118">
    <property type="entry name" value="POLO_box_1"/>
    <property type="match status" value="1"/>
</dbReference>
<dbReference type="CDD" id="cd13117">
    <property type="entry name" value="POLO_box_2"/>
    <property type="match status" value="1"/>
</dbReference>
<dbReference type="InterPro" id="IPR036947">
    <property type="entry name" value="POLO_box_dom_sf"/>
</dbReference>
<evidence type="ECO:0000256" key="5">
    <source>
        <dbReference type="ARBA" id="ARBA00022737"/>
    </source>
</evidence>
<dbReference type="InterPro" id="IPR000719">
    <property type="entry name" value="Prot_kinase_dom"/>
</dbReference>
<evidence type="ECO:0000256" key="14">
    <source>
        <dbReference type="SAM" id="MobiDB-lite"/>
    </source>
</evidence>
<feature type="domain" description="POLO box" evidence="16">
    <location>
        <begin position="910"/>
        <end position="994"/>
    </location>
</feature>
<dbReference type="GO" id="GO:0005524">
    <property type="term" value="F:ATP binding"/>
    <property type="evidence" value="ECO:0007669"/>
    <property type="project" value="UniProtKB-UniRule"/>
</dbReference>
<organism evidence="17 18">
    <name type="scientific">Mycena citricolor</name>
    <dbReference type="NCBI Taxonomy" id="2018698"/>
    <lineage>
        <taxon>Eukaryota</taxon>
        <taxon>Fungi</taxon>
        <taxon>Dikarya</taxon>
        <taxon>Basidiomycota</taxon>
        <taxon>Agaricomycotina</taxon>
        <taxon>Agaricomycetes</taxon>
        <taxon>Agaricomycetidae</taxon>
        <taxon>Agaricales</taxon>
        <taxon>Marasmiineae</taxon>
        <taxon>Mycenaceae</taxon>
        <taxon>Mycena</taxon>
    </lineage>
</organism>
<dbReference type="InterPro" id="IPR011009">
    <property type="entry name" value="Kinase-like_dom_sf"/>
</dbReference>
<dbReference type="GO" id="GO:0070897">
    <property type="term" value="P:transcription preinitiation complex assembly"/>
    <property type="evidence" value="ECO:0007669"/>
    <property type="project" value="InterPro"/>
</dbReference>
<keyword evidence="2 13" id="KW-0723">Serine/threonine-protein kinase</keyword>
<keyword evidence="9" id="KW-0805">Transcription regulation</keyword>
<feature type="region of interest" description="Disordered" evidence="14">
    <location>
        <begin position="211"/>
        <end position="246"/>
    </location>
</feature>
<comment type="catalytic activity">
    <reaction evidence="13">
        <text>L-threonyl-[protein] + ATP = O-phospho-L-threonyl-[protein] + ADP + H(+)</text>
        <dbReference type="Rhea" id="RHEA:46608"/>
        <dbReference type="Rhea" id="RHEA-COMP:11060"/>
        <dbReference type="Rhea" id="RHEA-COMP:11605"/>
        <dbReference type="ChEBI" id="CHEBI:15378"/>
        <dbReference type="ChEBI" id="CHEBI:30013"/>
        <dbReference type="ChEBI" id="CHEBI:30616"/>
        <dbReference type="ChEBI" id="CHEBI:61977"/>
        <dbReference type="ChEBI" id="CHEBI:456216"/>
        <dbReference type="EC" id="2.7.11.21"/>
    </reaction>
</comment>
<dbReference type="SUPFAM" id="SSF47954">
    <property type="entry name" value="Cyclin-like"/>
    <property type="match status" value="2"/>
</dbReference>